<dbReference type="Pfam" id="PF00370">
    <property type="entry name" value="FGGY_N"/>
    <property type="match status" value="1"/>
</dbReference>
<protein>
    <submittedName>
        <fullName evidence="6">FGGY-family carbohydrate kinase</fullName>
    </submittedName>
</protein>
<dbReference type="InterPro" id="IPR000577">
    <property type="entry name" value="Carb_kinase_FGGY"/>
</dbReference>
<dbReference type="PANTHER" id="PTHR43095:SF1">
    <property type="entry name" value="AUTOINDUCER-2 KINASE"/>
    <property type="match status" value="1"/>
</dbReference>
<evidence type="ECO:0000259" key="5">
    <source>
        <dbReference type="Pfam" id="PF02782"/>
    </source>
</evidence>
<comment type="caution">
    <text evidence="6">The sequence shown here is derived from an EMBL/GenBank/DDBJ whole genome shotgun (WGS) entry which is preliminary data.</text>
</comment>
<evidence type="ECO:0000256" key="1">
    <source>
        <dbReference type="ARBA" id="ARBA00009156"/>
    </source>
</evidence>
<dbReference type="Gene3D" id="3.30.420.40">
    <property type="match status" value="2"/>
</dbReference>
<evidence type="ECO:0000256" key="2">
    <source>
        <dbReference type="ARBA" id="ARBA00022679"/>
    </source>
</evidence>
<feature type="domain" description="Carbohydrate kinase FGGY C-terminal" evidence="5">
    <location>
        <begin position="259"/>
        <end position="456"/>
    </location>
</feature>
<dbReference type="InterPro" id="IPR018484">
    <property type="entry name" value="FGGY_N"/>
</dbReference>
<dbReference type="GO" id="GO:0005975">
    <property type="term" value="P:carbohydrate metabolic process"/>
    <property type="evidence" value="ECO:0007669"/>
    <property type="project" value="InterPro"/>
</dbReference>
<dbReference type="Proteomes" id="UP000782880">
    <property type="component" value="Unassembled WGS sequence"/>
</dbReference>
<dbReference type="InterPro" id="IPR050406">
    <property type="entry name" value="FGGY_Carb_Kinase"/>
</dbReference>
<keyword evidence="2" id="KW-0808">Transferase</keyword>
<evidence type="ECO:0000313" key="6">
    <source>
        <dbReference type="EMBL" id="HJG28106.1"/>
    </source>
</evidence>
<gene>
    <name evidence="6" type="ORF">K8V20_05620</name>
</gene>
<keyword evidence="3 6" id="KW-0418">Kinase</keyword>
<feature type="domain" description="Carbohydrate kinase FGGY N-terminal" evidence="4">
    <location>
        <begin position="10"/>
        <end position="250"/>
    </location>
</feature>
<comment type="similarity">
    <text evidence="1">Belongs to the FGGY kinase family.</text>
</comment>
<dbReference type="AlphaFoldDB" id="A0A921LN00"/>
<proteinExistence type="inferred from homology"/>
<dbReference type="PIRSF" id="PIRSF000538">
    <property type="entry name" value="GlpK"/>
    <property type="match status" value="1"/>
</dbReference>
<sequence length="504" mass="54616">MHTADKPKQALVLDVGTSMLKACVVDANGSFLSCVLQRWSCTPQEGVPSGLEFQPRQLAEEMLLLGARAVKQAGGVADGLIVSTQRLGFVFLDDAGHAIAGLPNIDRRAAQEALAFRGETGLQDYAVTGRWPGAQHLIVRLRWWRRYRPDVFGHICHIVSIGDYLTGYLTGKFLCEPTTACETGLLDVQQKEWSAMLLHRETLEESWFGLLRSPGSCAGLLREEAARVLELPQGTPVLVGGGDTQLGVLGAGGVNRGDMAVVAGTSAPVNVVVDEAVSDPEYRLITNPHVAAGKWVLEANAMLTGTEFQWIKDLLWENTGPAGFQCLNDMAENELKREGKLASVTMLAGASVANARRGNLYPQGVISFAMEDINAGRITRDALALSAFETAVYAILSNVELLSRRVGKPDRLIIGGGETKLPLFIRMLAALAQVPVYQAQGEDLTCLGAAMLAFVGLGCFRSAEAAVEKMARLMPVQTPPMIRQQELAQRMKNWNDAFDRFAIR</sequence>
<dbReference type="InterPro" id="IPR043129">
    <property type="entry name" value="ATPase_NBD"/>
</dbReference>
<evidence type="ECO:0000259" key="4">
    <source>
        <dbReference type="Pfam" id="PF00370"/>
    </source>
</evidence>
<dbReference type="InterPro" id="IPR018485">
    <property type="entry name" value="FGGY_C"/>
</dbReference>
<reference evidence="6" key="2">
    <citation type="submission" date="2021-09" db="EMBL/GenBank/DDBJ databases">
        <authorList>
            <person name="Gilroy R."/>
        </authorList>
    </citation>
    <scope>NUCLEOTIDE SEQUENCE</scope>
    <source>
        <strain evidence="6">ChiBcec21-2208</strain>
    </source>
</reference>
<dbReference type="EMBL" id="DYVE01000146">
    <property type="protein sequence ID" value="HJG28106.1"/>
    <property type="molecule type" value="Genomic_DNA"/>
</dbReference>
<dbReference type="SUPFAM" id="SSF53067">
    <property type="entry name" value="Actin-like ATPase domain"/>
    <property type="match status" value="2"/>
</dbReference>
<evidence type="ECO:0000313" key="7">
    <source>
        <dbReference type="Proteomes" id="UP000782880"/>
    </source>
</evidence>
<name>A0A921LN00_9FIRM</name>
<organism evidence="6 7">
    <name type="scientific">Subdoligranulum variabile</name>
    <dbReference type="NCBI Taxonomy" id="214851"/>
    <lineage>
        <taxon>Bacteria</taxon>
        <taxon>Bacillati</taxon>
        <taxon>Bacillota</taxon>
        <taxon>Clostridia</taxon>
        <taxon>Eubacteriales</taxon>
        <taxon>Oscillospiraceae</taxon>
        <taxon>Subdoligranulum</taxon>
    </lineage>
</organism>
<evidence type="ECO:0000256" key="3">
    <source>
        <dbReference type="ARBA" id="ARBA00022777"/>
    </source>
</evidence>
<reference evidence="6" key="1">
    <citation type="journal article" date="2021" name="PeerJ">
        <title>Extensive microbial diversity within the chicken gut microbiome revealed by metagenomics and culture.</title>
        <authorList>
            <person name="Gilroy R."/>
            <person name="Ravi A."/>
            <person name="Getino M."/>
            <person name="Pursley I."/>
            <person name="Horton D.L."/>
            <person name="Alikhan N.F."/>
            <person name="Baker D."/>
            <person name="Gharbi K."/>
            <person name="Hall N."/>
            <person name="Watson M."/>
            <person name="Adriaenssens E.M."/>
            <person name="Foster-Nyarko E."/>
            <person name="Jarju S."/>
            <person name="Secka A."/>
            <person name="Antonio M."/>
            <person name="Oren A."/>
            <person name="Chaudhuri R.R."/>
            <person name="La Ragione R."/>
            <person name="Hildebrand F."/>
            <person name="Pallen M.J."/>
        </authorList>
    </citation>
    <scope>NUCLEOTIDE SEQUENCE</scope>
    <source>
        <strain evidence="6">ChiBcec21-2208</strain>
    </source>
</reference>
<dbReference type="GO" id="GO:0016301">
    <property type="term" value="F:kinase activity"/>
    <property type="evidence" value="ECO:0007669"/>
    <property type="project" value="UniProtKB-KW"/>
</dbReference>
<accession>A0A921LN00</accession>
<dbReference type="Pfam" id="PF02782">
    <property type="entry name" value="FGGY_C"/>
    <property type="match status" value="1"/>
</dbReference>
<dbReference type="PANTHER" id="PTHR43095">
    <property type="entry name" value="SUGAR KINASE"/>
    <property type="match status" value="1"/>
</dbReference>